<gene>
    <name evidence="1" type="ORF">GCM10009559_58600</name>
</gene>
<evidence type="ECO:0000313" key="2">
    <source>
        <dbReference type="Proteomes" id="UP001499967"/>
    </source>
</evidence>
<evidence type="ECO:0000313" key="1">
    <source>
        <dbReference type="EMBL" id="GAA0897647.1"/>
    </source>
</evidence>
<evidence type="ECO:0008006" key="3">
    <source>
        <dbReference type="Google" id="ProtNLM"/>
    </source>
</evidence>
<proteinExistence type="predicted"/>
<protein>
    <recommendedName>
        <fullName evidence="3">Holin</fullName>
    </recommendedName>
</protein>
<name>A0ABN1N8R0_9PSEU</name>
<dbReference type="EMBL" id="BAAAHP010000187">
    <property type="protein sequence ID" value="GAA0897647.1"/>
    <property type="molecule type" value="Genomic_DNA"/>
</dbReference>
<reference evidence="1 2" key="1">
    <citation type="journal article" date="2019" name="Int. J. Syst. Evol. Microbiol.">
        <title>The Global Catalogue of Microorganisms (GCM) 10K type strain sequencing project: providing services to taxonomists for standard genome sequencing and annotation.</title>
        <authorList>
            <consortium name="The Broad Institute Genomics Platform"/>
            <consortium name="The Broad Institute Genome Sequencing Center for Infectious Disease"/>
            <person name="Wu L."/>
            <person name="Ma J."/>
        </authorList>
    </citation>
    <scope>NUCLEOTIDE SEQUENCE [LARGE SCALE GENOMIC DNA]</scope>
    <source>
        <strain evidence="1 2">JCM 11117</strain>
    </source>
</reference>
<dbReference type="InterPro" id="IPR020109">
    <property type="entry name" value="Holin_r1t"/>
</dbReference>
<accession>A0ABN1N8R0</accession>
<keyword evidence="2" id="KW-1185">Reference proteome</keyword>
<sequence>MGRHSRADDPADNEGIPPMLTKAFWLGAADRSVKSFAQALLLLWGSDEVFNILEIDVVPALGVGAGAAALSLLTSIVSAPAGDKGSSALLPGAK</sequence>
<dbReference type="Proteomes" id="UP001499967">
    <property type="component" value="Unassembled WGS sequence"/>
</dbReference>
<comment type="caution">
    <text evidence="1">The sequence shown here is derived from an EMBL/GenBank/DDBJ whole genome shotgun (WGS) entry which is preliminary data.</text>
</comment>
<organism evidence="1 2">
    <name type="scientific">Pseudonocardia zijingensis</name>
    <dbReference type="NCBI Taxonomy" id="153376"/>
    <lineage>
        <taxon>Bacteria</taxon>
        <taxon>Bacillati</taxon>
        <taxon>Actinomycetota</taxon>
        <taxon>Actinomycetes</taxon>
        <taxon>Pseudonocardiales</taxon>
        <taxon>Pseudonocardiaceae</taxon>
        <taxon>Pseudonocardia</taxon>
    </lineage>
</organism>
<dbReference type="Pfam" id="PF16945">
    <property type="entry name" value="Phage_r1t_holin"/>
    <property type="match status" value="1"/>
</dbReference>